<evidence type="ECO:0000256" key="1">
    <source>
        <dbReference type="ARBA" id="ARBA00011049"/>
    </source>
</evidence>
<keyword evidence="14" id="KW-1185">Reference proteome</keyword>
<evidence type="ECO:0000256" key="2">
    <source>
        <dbReference type="ARBA" id="ARBA00021898"/>
    </source>
</evidence>
<dbReference type="InterPro" id="IPR001543">
    <property type="entry name" value="FliN-like_C"/>
</dbReference>
<dbReference type="InterPro" id="IPR001689">
    <property type="entry name" value="Flag_FliM"/>
</dbReference>
<organism evidence="13 14">
    <name type="scientific">Luteimonas fraxinea</name>
    <dbReference type="NCBI Taxonomy" id="2901869"/>
    <lineage>
        <taxon>Bacteria</taxon>
        <taxon>Pseudomonadati</taxon>
        <taxon>Pseudomonadota</taxon>
        <taxon>Gammaproteobacteria</taxon>
        <taxon>Lysobacterales</taxon>
        <taxon>Lysobacteraceae</taxon>
        <taxon>Luteimonas</taxon>
    </lineage>
</organism>
<dbReference type="Pfam" id="PF01052">
    <property type="entry name" value="FliMN_C"/>
    <property type="match status" value="1"/>
</dbReference>
<name>A0ABS8U789_9GAMM</name>
<dbReference type="PIRSF" id="PIRSF002888">
    <property type="entry name" value="FliM"/>
    <property type="match status" value="1"/>
</dbReference>
<protein>
    <recommendedName>
        <fullName evidence="2 10">Flagellar motor switch protein FliM</fullName>
    </recommendedName>
</protein>
<dbReference type="EMBL" id="JAJQKU010000001">
    <property type="protein sequence ID" value="MCD9095556.1"/>
    <property type="molecule type" value="Genomic_DNA"/>
</dbReference>
<gene>
    <name evidence="13" type="primary">fliM</name>
    <name evidence="13" type="ORF">LTT95_01180</name>
</gene>
<proteinExistence type="inferred from homology"/>
<evidence type="ECO:0000313" key="13">
    <source>
        <dbReference type="EMBL" id="MCD9095556.1"/>
    </source>
</evidence>
<comment type="subcellular location">
    <subcellularLocation>
        <location evidence="11">Cell inner membrane</location>
        <topology evidence="11">Peripheral membrane protein</topology>
    </subcellularLocation>
    <subcellularLocation>
        <location evidence="11">Bacterial flagellum basal body</location>
    </subcellularLocation>
</comment>
<dbReference type="InterPro" id="IPR028976">
    <property type="entry name" value="CheC-like_sf"/>
</dbReference>
<dbReference type="NCBIfam" id="TIGR01397">
    <property type="entry name" value="fliM_switch"/>
    <property type="match status" value="1"/>
</dbReference>
<feature type="domain" description="Flagellar motor switch protein FliN-like C-terminal" evidence="12">
    <location>
        <begin position="254"/>
        <end position="320"/>
    </location>
</feature>
<evidence type="ECO:0000256" key="10">
    <source>
        <dbReference type="NCBIfam" id="TIGR01397"/>
    </source>
</evidence>
<dbReference type="PRINTS" id="PR00955">
    <property type="entry name" value="FLGMOTORFLIM"/>
</dbReference>
<dbReference type="Pfam" id="PF02154">
    <property type="entry name" value="FliM"/>
    <property type="match status" value="1"/>
</dbReference>
<evidence type="ECO:0000259" key="12">
    <source>
        <dbReference type="Pfam" id="PF01052"/>
    </source>
</evidence>
<accession>A0ABS8U789</accession>
<keyword evidence="13" id="KW-0969">Cilium</keyword>
<keyword evidence="4 11" id="KW-0145">Chemotaxis</keyword>
<evidence type="ECO:0000256" key="6">
    <source>
        <dbReference type="ARBA" id="ARBA00022779"/>
    </source>
</evidence>
<comment type="function">
    <text evidence="9 11">FliM is one of three proteins (FliG, FliN, FliM) that forms the rotor-mounted switch complex (C ring), located at the base of the basal body. This complex interacts with the CheY and CheZ chemotaxis proteins, in addition to contacting components of the motor that determine the direction of flagellar rotation.</text>
</comment>
<evidence type="ECO:0000256" key="8">
    <source>
        <dbReference type="ARBA" id="ARBA00023143"/>
    </source>
</evidence>
<sequence>MMSNELLSQDEIDALLHGVDSGAVGTDAPAAPGEVRPYDFARQGRVVRGRLPGLDAVNERFALAFKVGLFNLLRRSCELTIRGVDVVRFDEYMHSLPQPANLNVIQARPLRGNALVVFEPRLVFTVVDNFFGGGGRFPAKVAEREFTPTEQRIVQLMLRQVFSDMTTAWLPVQALEFTHTGTESNPLQVELIDPRDHIVISRFSIALDGGGGDLHIALPYKMLEPLRDHLEATSPRRQRSDSDETWARHLRAGVEAAALELSVSLAHRQISLRELSRLKVGDVIPIELARPVQMEVESTPMFEGEFGTHNGFNALKVTQLKFPQVIPSNDSHEFQAATP</sequence>
<dbReference type="Gene3D" id="2.30.330.10">
    <property type="entry name" value="SpoA-like"/>
    <property type="match status" value="1"/>
</dbReference>
<comment type="similarity">
    <text evidence="1 11">Belongs to the FliM family.</text>
</comment>
<keyword evidence="13" id="KW-0282">Flagellum</keyword>
<keyword evidence="5 11" id="KW-0997">Cell inner membrane</keyword>
<evidence type="ECO:0000256" key="5">
    <source>
        <dbReference type="ARBA" id="ARBA00022519"/>
    </source>
</evidence>
<evidence type="ECO:0000256" key="9">
    <source>
        <dbReference type="ARBA" id="ARBA00025044"/>
    </source>
</evidence>
<evidence type="ECO:0000256" key="7">
    <source>
        <dbReference type="ARBA" id="ARBA00023136"/>
    </source>
</evidence>
<keyword evidence="7 11" id="KW-0472">Membrane</keyword>
<keyword evidence="8 11" id="KW-0975">Bacterial flagellum</keyword>
<dbReference type="PANTHER" id="PTHR30034">
    <property type="entry name" value="FLAGELLAR MOTOR SWITCH PROTEIN FLIM"/>
    <property type="match status" value="1"/>
</dbReference>
<keyword evidence="3 11" id="KW-1003">Cell membrane</keyword>
<dbReference type="CDD" id="cd17908">
    <property type="entry name" value="FliM"/>
    <property type="match status" value="1"/>
</dbReference>
<reference evidence="13" key="2">
    <citation type="journal article" date="2022" name="Syst. Appl. Microbiol.">
        <title>Physiological and genomic characterisation of Luteimonas fraxinea sp. nov., a bacterial species associated with trees tolerant to ash dieback.</title>
        <authorList>
            <person name="Ulrich K."/>
            <person name="Becker R."/>
            <person name="Behrendt U."/>
            <person name="Kube M."/>
            <person name="Schneck V."/>
            <person name="Ulrich A."/>
        </authorList>
    </citation>
    <scope>NUCLEOTIDE SEQUENCE</scope>
    <source>
        <strain evidence="13">A1P009</strain>
    </source>
</reference>
<keyword evidence="13" id="KW-0966">Cell projection</keyword>
<evidence type="ECO:0000256" key="4">
    <source>
        <dbReference type="ARBA" id="ARBA00022500"/>
    </source>
</evidence>
<dbReference type="SUPFAM" id="SSF101801">
    <property type="entry name" value="Surface presentation of antigens (SPOA)"/>
    <property type="match status" value="1"/>
</dbReference>
<keyword evidence="6 11" id="KW-0283">Flagellar rotation</keyword>
<dbReference type="Gene3D" id="3.40.1550.10">
    <property type="entry name" value="CheC-like"/>
    <property type="match status" value="1"/>
</dbReference>
<dbReference type="InterPro" id="IPR036429">
    <property type="entry name" value="SpoA-like_sf"/>
</dbReference>
<reference evidence="13" key="1">
    <citation type="submission" date="2021-12" db="EMBL/GenBank/DDBJ databases">
        <authorList>
            <person name="Ulrich A."/>
        </authorList>
    </citation>
    <scope>NUCLEOTIDE SEQUENCE</scope>
    <source>
        <strain evidence="13">A1P009</strain>
    </source>
</reference>
<dbReference type="Proteomes" id="UP001430360">
    <property type="component" value="Unassembled WGS sequence"/>
</dbReference>
<dbReference type="PANTHER" id="PTHR30034:SF3">
    <property type="entry name" value="FLAGELLAR MOTOR SWITCH PROTEIN FLIM"/>
    <property type="match status" value="1"/>
</dbReference>
<evidence type="ECO:0000256" key="11">
    <source>
        <dbReference type="PIRNR" id="PIRNR002888"/>
    </source>
</evidence>
<evidence type="ECO:0000256" key="3">
    <source>
        <dbReference type="ARBA" id="ARBA00022475"/>
    </source>
</evidence>
<comment type="caution">
    <text evidence="13">The sequence shown here is derived from an EMBL/GenBank/DDBJ whole genome shotgun (WGS) entry which is preliminary data.</text>
</comment>
<evidence type="ECO:0000313" key="14">
    <source>
        <dbReference type="Proteomes" id="UP001430360"/>
    </source>
</evidence>
<dbReference type="SUPFAM" id="SSF103039">
    <property type="entry name" value="CheC-like"/>
    <property type="match status" value="1"/>
</dbReference>